<comment type="caution">
    <text evidence="1">The sequence shown here is derived from an EMBL/GenBank/DDBJ whole genome shotgun (WGS) entry which is preliminary data.</text>
</comment>
<evidence type="ECO:0000313" key="2">
    <source>
        <dbReference type="Proteomes" id="UP000616499"/>
    </source>
</evidence>
<dbReference type="Proteomes" id="UP000616499">
    <property type="component" value="Unassembled WGS sequence"/>
</dbReference>
<reference evidence="2" key="1">
    <citation type="journal article" date="2019" name="Int. J. Syst. Evol. Microbiol.">
        <title>The Global Catalogue of Microorganisms (GCM) 10K type strain sequencing project: providing services to taxonomists for standard genome sequencing and annotation.</title>
        <authorList>
            <consortium name="The Broad Institute Genomics Platform"/>
            <consortium name="The Broad Institute Genome Sequencing Center for Infectious Disease"/>
            <person name="Wu L."/>
            <person name="Ma J."/>
        </authorList>
    </citation>
    <scope>NUCLEOTIDE SEQUENCE [LARGE SCALE GENOMIC DNA]</scope>
    <source>
        <strain evidence="2">JCM 13501</strain>
    </source>
</reference>
<protein>
    <submittedName>
        <fullName evidence="1">Uncharacterized protein</fullName>
    </submittedName>
</protein>
<sequence length="73" mass="8139">MQTNPSSEFLVLDNVVLTQTELTMLVERSECLDRIHKLLDVPEWPDHALCAIADELLSVGLDICSTDDNLADI</sequence>
<gene>
    <name evidence="1" type="ORF">GCM10009425_40770</name>
</gene>
<name>A0ABQ2H1E4_9PSED</name>
<keyword evidence="2" id="KW-1185">Reference proteome</keyword>
<proteinExistence type="predicted"/>
<dbReference type="RefSeq" id="WP_188867969.1">
    <property type="nucleotide sequence ID" value="NZ_BMNW01000011.1"/>
</dbReference>
<evidence type="ECO:0000313" key="1">
    <source>
        <dbReference type="EMBL" id="GGM25876.1"/>
    </source>
</evidence>
<organism evidence="1 2">
    <name type="scientific">Pseudomonas asuensis</name>
    <dbReference type="NCBI Taxonomy" id="1825787"/>
    <lineage>
        <taxon>Bacteria</taxon>
        <taxon>Pseudomonadati</taxon>
        <taxon>Pseudomonadota</taxon>
        <taxon>Gammaproteobacteria</taxon>
        <taxon>Pseudomonadales</taxon>
        <taxon>Pseudomonadaceae</taxon>
        <taxon>Pseudomonas</taxon>
    </lineage>
</organism>
<dbReference type="EMBL" id="BMNW01000011">
    <property type="protein sequence ID" value="GGM25876.1"/>
    <property type="molecule type" value="Genomic_DNA"/>
</dbReference>
<accession>A0ABQ2H1E4</accession>